<proteinExistence type="predicted"/>
<dbReference type="AlphaFoldDB" id="A0A519BMQ7"/>
<comment type="caution">
    <text evidence="1">The sequence shown here is derived from an EMBL/GenBank/DDBJ whole genome shotgun (WGS) entry which is preliminary data.</text>
</comment>
<reference evidence="1 2" key="1">
    <citation type="journal article" date="2019" name="ISME J.">
        <title>Insights into ecological role of a new deltaproteobacterial order Candidatus Acidulodesulfobacterales by metagenomics and metatranscriptomics.</title>
        <authorList>
            <person name="Tan S."/>
            <person name="Liu J."/>
            <person name="Fang Y."/>
            <person name="Hedlund B.P."/>
            <person name="Lian Z.H."/>
            <person name="Huang L.Y."/>
            <person name="Li J.T."/>
            <person name="Huang L.N."/>
            <person name="Li W.J."/>
            <person name="Jiang H.C."/>
            <person name="Dong H.L."/>
            <person name="Shu W.S."/>
        </authorList>
    </citation>
    <scope>NUCLEOTIDE SEQUENCE [LARGE SCALE GENOMIC DNA]</scope>
    <source>
        <strain evidence="1">AP1</strain>
    </source>
</reference>
<dbReference type="Proteomes" id="UP000319296">
    <property type="component" value="Unassembled WGS sequence"/>
</dbReference>
<organism evidence="1 2">
    <name type="scientific">Candidatus Acididesulfobacter diazotrophicus</name>
    <dbReference type="NCBI Taxonomy" id="2597226"/>
    <lineage>
        <taxon>Bacteria</taxon>
        <taxon>Deltaproteobacteria</taxon>
        <taxon>Candidatus Acidulodesulfobacterales</taxon>
        <taxon>Candidatus Acididesulfobacter</taxon>
    </lineage>
</organism>
<protein>
    <submittedName>
        <fullName evidence="1">Uncharacterized protein</fullName>
    </submittedName>
</protein>
<sequence>MNYYHELNKLIRFYEGIKAFQKNAEEFLTKNNDDNDDNDKNIELRLNLLKSYYISGDFEAIKNHLDNFKKTYDIHNKINEFKSVYKKNIAVNNTNNTNNSEDVKDIAGTNKNINNINGINKLDNINIDYNISEFINSITSEYYNIIITSYEYLTSIDKNYINEIILTYIEIFRNIDAITDKNYYKFNYMSFLFDLCKYLYEFKEYEKLVFFYNMMNFSKKISDEFNLTQLHHFHPLSP</sequence>
<name>A0A519BMQ7_9DELT</name>
<evidence type="ECO:0000313" key="1">
    <source>
        <dbReference type="EMBL" id="RZD18556.1"/>
    </source>
</evidence>
<evidence type="ECO:0000313" key="2">
    <source>
        <dbReference type="Proteomes" id="UP000319296"/>
    </source>
</evidence>
<dbReference type="EMBL" id="SGBB01000007">
    <property type="protein sequence ID" value="RZD18556.1"/>
    <property type="molecule type" value="Genomic_DNA"/>
</dbReference>
<accession>A0A519BMQ7</accession>
<gene>
    <name evidence="1" type="ORF">EVG15_05005</name>
</gene>